<dbReference type="Pfam" id="PF00561">
    <property type="entry name" value="Abhydrolase_1"/>
    <property type="match status" value="1"/>
</dbReference>
<dbReference type="InterPro" id="IPR000073">
    <property type="entry name" value="AB_hydrolase_1"/>
</dbReference>
<dbReference type="AlphaFoldDB" id="A0A158GYW1"/>
<dbReference type="EMBL" id="FCOK02000022">
    <property type="protein sequence ID" value="SAL37246.1"/>
    <property type="molecule type" value="Genomic_DNA"/>
</dbReference>
<name>A0A158GYW1_9BURK</name>
<protein>
    <submittedName>
        <fullName evidence="2">Alpha/beta hydrolase</fullName>
    </submittedName>
</protein>
<dbReference type="Proteomes" id="UP000054683">
    <property type="component" value="Unassembled WGS sequence"/>
</dbReference>
<sequence length="329" mass="36861">MTEKKVKFFSDGIRLAGTLMFPDDYRAGQKRPAILICHGRFAIKEWVPSRWTPHFLAAGYICMSFDYRNLGESQGSPGNIIPQEEVRDVSHAITFLQQQPEVDAQSVGVLGWGLGGGVAVCAAARDDRIKAVVCASGVANGRDYGKVGLTENQWQERQKEIREDRVRRVFEGSSRKIPRANVRGAPDQRTETVNQRQSWFDSLATVVGAERAADSVKLGIPDEISLESMEALYEFFPDAQVHLIAPRPLLVIHSTEDHEFPFEHVRKLYTLAQQPKQLIEVQGAGHLDWIDPQHPTCPIYVLQVVSWMQAQIPYPLITKTQGANEANET</sequence>
<dbReference type="InterPro" id="IPR029058">
    <property type="entry name" value="AB_hydrolase_fold"/>
</dbReference>
<dbReference type="Gene3D" id="3.40.50.1820">
    <property type="entry name" value="alpha/beta hydrolase"/>
    <property type="match status" value="1"/>
</dbReference>
<dbReference type="Gene3D" id="1.10.10.800">
    <property type="match status" value="1"/>
</dbReference>
<keyword evidence="2" id="KW-0378">Hydrolase</keyword>
<accession>A0A158GYW1</accession>
<feature type="domain" description="AB hydrolase-1" evidence="1">
    <location>
        <begin position="32"/>
        <end position="290"/>
    </location>
</feature>
<evidence type="ECO:0000259" key="1">
    <source>
        <dbReference type="Pfam" id="PF00561"/>
    </source>
</evidence>
<reference evidence="2 3" key="1">
    <citation type="submission" date="2016-01" db="EMBL/GenBank/DDBJ databases">
        <authorList>
            <person name="Oliw E.H."/>
        </authorList>
    </citation>
    <scope>NUCLEOTIDE SEQUENCE [LARGE SCALE GENOMIC DNA]</scope>
    <source>
        <strain evidence="2">LMG 27134</strain>
    </source>
</reference>
<evidence type="ECO:0000313" key="2">
    <source>
        <dbReference type="EMBL" id="SAL37246.1"/>
    </source>
</evidence>
<dbReference type="GO" id="GO:0016787">
    <property type="term" value="F:hydrolase activity"/>
    <property type="evidence" value="ECO:0007669"/>
    <property type="project" value="UniProtKB-KW"/>
</dbReference>
<dbReference type="PANTHER" id="PTHR47751:SF2">
    <property type="entry name" value="DLTD N-TERMINAL DOMAIN PROTEIN (AFU_ORTHOLOGUE AFUA_8G00380)-RELATED"/>
    <property type="match status" value="1"/>
</dbReference>
<dbReference type="InterPro" id="IPR051411">
    <property type="entry name" value="Polyketide_trans_af380"/>
</dbReference>
<proteinExistence type="predicted"/>
<gene>
    <name evidence="2" type="ORF">AWB69_03617</name>
</gene>
<organism evidence="2 3">
    <name type="scientific">Caballeronia udeis</name>
    <dbReference type="NCBI Taxonomy" id="1232866"/>
    <lineage>
        <taxon>Bacteria</taxon>
        <taxon>Pseudomonadati</taxon>
        <taxon>Pseudomonadota</taxon>
        <taxon>Betaproteobacteria</taxon>
        <taxon>Burkholderiales</taxon>
        <taxon>Burkholderiaceae</taxon>
        <taxon>Caballeronia</taxon>
    </lineage>
</organism>
<dbReference type="SUPFAM" id="SSF53474">
    <property type="entry name" value="alpha/beta-Hydrolases"/>
    <property type="match status" value="1"/>
</dbReference>
<dbReference type="PANTHER" id="PTHR47751">
    <property type="entry name" value="SUPERFAMILY HYDROLASE, PUTATIVE (AFU_ORTHOLOGUE AFUA_2G16580)-RELATED"/>
    <property type="match status" value="1"/>
</dbReference>
<dbReference type="RefSeq" id="WP_231937150.1">
    <property type="nucleotide sequence ID" value="NZ_FCOK02000022.1"/>
</dbReference>
<evidence type="ECO:0000313" key="3">
    <source>
        <dbReference type="Proteomes" id="UP000054683"/>
    </source>
</evidence>